<dbReference type="InterPro" id="IPR002772">
    <property type="entry name" value="Glyco_hydro_3_C"/>
</dbReference>
<dbReference type="Pfam" id="PF00933">
    <property type="entry name" value="Glyco_hydro_3"/>
    <property type="match status" value="1"/>
</dbReference>
<dbReference type="Gene3D" id="2.60.40.10">
    <property type="entry name" value="Immunoglobulins"/>
    <property type="match status" value="1"/>
</dbReference>
<dbReference type="PANTHER" id="PTHR42715">
    <property type="entry name" value="BETA-GLUCOSIDASE"/>
    <property type="match status" value="1"/>
</dbReference>
<comment type="caution">
    <text evidence="4">The sequence shown here is derived from an EMBL/GenBank/DDBJ whole genome shotgun (WGS) entry which is preliminary data.</text>
</comment>
<dbReference type="SUPFAM" id="SSF52279">
    <property type="entry name" value="Beta-D-glucan exohydrolase, C-terminal domain"/>
    <property type="match status" value="1"/>
</dbReference>
<dbReference type="InterPro" id="IPR013783">
    <property type="entry name" value="Ig-like_fold"/>
</dbReference>
<sequence>MTPTIEELVHALTLEEKAGLCSGQDFWRTKAVQRLGIPAMMVSDGPHGLRAQRPGATDHNDSVEAVCYPAGCAAAASFDPTLTRRMGAAVARHARSAGVGVVLGPAINIKRSPLCGRNFEYYSEDPFLAGELAAGFIQGVQSEGVGACPKHFAANNQETRRMTADSRIDERTLQEIYLPAFETAVRDGEPWTLMCSYNRLNGVYASENPFLLTETLRDRWGFGGFTMSDWGAVNDRVAGVAAGLDLEMPGSEGVNDARIVAAVRSGQLDEAVLDKAVGRILNIVLRAADEAARRPAAYDAPASHALAVELAKESAVLLQNLGALPLRDWQKVTYIGAFAAQPRFQGGGSSHVNTHGAVSALEAARRSRRKLRYVEAFPADRDQRDESAFLQAVTAAEESDVAVIFAGLPEMFESEGADRRHMRLPDCQNNLIARVAAVQKNTVVVLHAGAPVECPWAEDVSAVLCMYLAGEGVGEAADALLWGEANPAGRLPETWPVRLEQTPCYLDFPGDGVTADYREGVYVGYRWYDARHLPVRWPFGHGMSYTGFVYRDAALDQTTLEEDGTATLRVTVKNSGALRGAEVVQLYVSDATGTPTPGGRVPQVLRGFQKVWLEPGQECEVRFALTARDLAHYSAELHDWYAAPGRYELRLGHSSRDIRATVPLEYRTARRLPLTVDENTPLGILLADDRTAPLVRQVLEQNRQAADNGGGDGLMPPDAMAQMLDAMPLRGLANFGGAQAAQAMDTLLPLLRQALQS</sequence>
<dbReference type="Gene3D" id="3.20.20.300">
    <property type="entry name" value="Glycoside hydrolase, family 3, N-terminal domain"/>
    <property type="match status" value="1"/>
</dbReference>
<dbReference type="AlphaFoldDB" id="A0A9D2JHB1"/>
<organism evidence="4 5">
    <name type="scientific">Candidatus Gemmiger excrementavium</name>
    <dbReference type="NCBI Taxonomy" id="2838608"/>
    <lineage>
        <taxon>Bacteria</taxon>
        <taxon>Bacillati</taxon>
        <taxon>Bacillota</taxon>
        <taxon>Clostridia</taxon>
        <taxon>Eubacteriales</taxon>
        <taxon>Gemmiger</taxon>
    </lineage>
</organism>
<dbReference type="InterPro" id="IPR017853">
    <property type="entry name" value="GH"/>
</dbReference>
<evidence type="ECO:0000256" key="1">
    <source>
        <dbReference type="ARBA" id="ARBA00005336"/>
    </source>
</evidence>
<evidence type="ECO:0000259" key="3">
    <source>
        <dbReference type="SMART" id="SM01217"/>
    </source>
</evidence>
<dbReference type="GO" id="GO:0005975">
    <property type="term" value="P:carbohydrate metabolic process"/>
    <property type="evidence" value="ECO:0007669"/>
    <property type="project" value="InterPro"/>
</dbReference>
<dbReference type="Pfam" id="PF14310">
    <property type="entry name" value="Fn3-like"/>
    <property type="match status" value="1"/>
</dbReference>
<reference evidence="4" key="2">
    <citation type="submission" date="2021-04" db="EMBL/GenBank/DDBJ databases">
        <authorList>
            <person name="Gilroy R."/>
        </authorList>
    </citation>
    <scope>NUCLEOTIDE SEQUENCE</scope>
    <source>
        <strain evidence="4">3436</strain>
    </source>
</reference>
<accession>A0A9D2JHB1</accession>
<name>A0A9D2JHB1_9FIRM</name>
<dbReference type="EMBL" id="DXBO01000158">
    <property type="protein sequence ID" value="HIZ49237.1"/>
    <property type="molecule type" value="Genomic_DNA"/>
</dbReference>
<dbReference type="Proteomes" id="UP000824031">
    <property type="component" value="Unassembled WGS sequence"/>
</dbReference>
<evidence type="ECO:0000313" key="5">
    <source>
        <dbReference type="Proteomes" id="UP000824031"/>
    </source>
</evidence>
<dbReference type="InterPro" id="IPR050288">
    <property type="entry name" value="Cellulose_deg_GH3"/>
</dbReference>
<evidence type="ECO:0000313" key="4">
    <source>
        <dbReference type="EMBL" id="HIZ49237.1"/>
    </source>
</evidence>
<proteinExistence type="inferred from homology"/>
<keyword evidence="2 4" id="KW-0378">Hydrolase</keyword>
<dbReference type="InterPro" id="IPR036881">
    <property type="entry name" value="Glyco_hydro_3_C_sf"/>
</dbReference>
<dbReference type="PANTHER" id="PTHR42715:SF10">
    <property type="entry name" value="BETA-GLUCOSIDASE"/>
    <property type="match status" value="1"/>
</dbReference>
<dbReference type="Pfam" id="PF01915">
    <property type="entry name" value="Glyco_hydro_3_C"/>
    <property type="match status" value="1"/>
</dbReference>
<dbReference type="SMART" id="SM01217">
    <property type="entry name" value="Fn3_like"/>
    <property type="match status" value="1"/>
</dbReference>
<dbReference type="PRINTS" id="PR00133">
    <property type="entry name" value="GLHYDRLASE3"/>
</dbReference>
<dbReference type="InterPro" id="IPR001764">
    <property type="entry name" value="Glyco_hydro_3_N"/>
</dbReference>
<feature type="domain" description="Fibronectin type III-like" evidence="3">
    <location>
        <begin position="582"/>
        <end position="655"/>
    </location>
</feature>
<comment type="similarity">
    <text evidence="1">Belongs to the glycosyl hydrolase 3 family.</text>
</comment>
<dbReference type="SUPFAM" id="SSF51445">
    <property type="entry name" value="(Trans)glycosidases"/>
    <property type="match status" value="1"/>
</dbReference>
<gene>
    <name evidence="4" type="ORF">H9810_10995</name>
</gene>
<protein>
    <submittedName>
        <fullName evidence="4">Glycoside hydrolase family 3 C-terminal domain-containing protein</fullName>
    </submittedName>
</protein>
<reference evidence="4" key="1">
    <citation type="journal article" date="2021" name="PeerJ">
        <title>Extensive microbial diversity within the chicken gut microbiome revealed by metagenomics and culture.</title>
        <authorList>
            <person name="Gilroy R."/>
            <person name="Ravi A."/>
            <person name="Getino M."/>
            <person name="Pursley I."/>
            <person name="Horton D.L."/>
            <person name="Alikhan N.F."/>
            <person name="Baker D."/>
            <person name="Gharbi K."/>
            <person name="Hall N."/>
            <person name="Watson M."/>
            <person name="Adriaenssens E.M."/>
            <person name="Foster-Nyarko E."/>
            <person name="Jarju S."/>
            <person name="Secka A."/>
            <person name="Antonio M."/>
            <person name="Oren A."/>
            <person name="Chaudhuri R.R."/>
            <person name="La Ragione R."/>
            <person name="Hildebrand F."/>
            <person name="Pallen M.J."/>
        </authorList>
    </citation>
    <scope>NUCLEOTIDE SEQUENCE</scope>
    <source>
        <strain evidence="4">3436</strain>
    </source>
</reference>
<dbReference type="InterPro" id="IPR036962">
    <property type="entry name" value="Glyco_hydro_3_N_sf"/>
</dbReference>
<dbReference type="GO" id="GO:0004553">
    <property type="term" value="F:hydrolase activity, hydrolyzing O-glycosyl compounds"/>
    <property type="evidence" value="ECO:0007669"/>
    <property type="project" value="InterPro"/>
</dbReference>
<dbReference type="Gene3D" id="3.40.50.1700">
    <property type="entry name" value="Glycoside hydrolase family 3 C-terminal domain"/>
    <property type="match status" value="1"/>
</dbReference>
<evidence type="ECO:0000256" key="2">
    <source>
        <dbReference type="ARBA" id="ARBA00022801"/>
    </source>
</evidence>
<dbReference type="InterPro" id="IPR026891">
    <property type="entry name" value="Fn3-like"/>
</dbReference>